<feature type="transmembrane region" description="Helical" evidence="1">
    <location>
        <begin position="42"/>
        <end position="69"/>
    </location>
</feature>
<organism evidence="2">
    <name type="scientific">Ixodes ricinus</name>
    <name type="common">Common tick</name>
    <name type="synonym">Acarus ricinus</name>
    <dbReference type="NCBI Taxonomy" id="34613"/>
    <lineage>
        <taxon>Eukaryota</taxon>
        <taxon>Metazoa</taxon>
        <taxon>Ecdysozoa</taxon>
        <taxon>Arthropoda</taxon>
        <taxon>Chelicerata</taxon>
        <taxon>Arachnida</taxon>
        <taxon>Acari</taxon>
        <taxon>Parasitiformes</taxon>
        <taxon>Ixodida</taxon>
        <taxon>Ixodoidea</taxon>
        <taxon>Ixodidae</taxon>
        <taxon>Ixodinae</taxon>
        <taxon>Ixodes</taxon>
    </lineage>
</organism>
<keyword evidence="1" id="KW-0812">Transmembrane</keyword>
<protein>
    <submittedName>
        <fullName evidence="2">Putative salivary lipocalin lipocalin</fullName>
    </submittedName>
</protein>
<accession>A0A6B0U2A0</accession>
<proteinExistence type="predicted"/>
<name>A0A6B0U2A0_IXORI</name>
<evidence type="ECO:0000256" key="1">
    <source>
        <dbReference type="SAM" id="Phobius"/>
    </source>
</evidence>
<keyword evidence="1" id="KW-1133">Transmembrane helix</keyword>
<reference evidence="2" key="1">
    <citation type="submission" date="2019-12" db="EMBL/GenBank/DDBJ databases">
        <title>An insight into the sialome of adult female Ixodes ricinus ticks feeding for 6 days.</title>
        <authorList>
            <person name="Perner J."/>
            <person name="Ribeiro J.M.C."/>
        </authorList>
    </citation>
    <scope>NUCLEOTIDE SEQUENCE</scope>
    <source>
        <strain evidence="2">Semi-engorged</strain>
        <tissue evidence="2">Salivary glands</tissue>
    </source>
</reference>
<keyword evidence="1" id="KW-0472">Membrane</keyword>
<sequence length="92" mass="10228">MAVFDTVLVPIHGATKDNLKRHGVDGWSGRSDPETGSVFSEIFVLFTFMCVTRCSIFSFTYLLAVFLVINSVCRISTVEKKCVSTAGRKFLK</sequence>
<dbReference type="AlphaFoldDB" id="A0A6B0U2A0"/>
<evidence type="ECO:0000313" key="2">
    <source>
        <dbReference type="EMBL" id="MXU86572.1"/>
    </source>
</evidence>
<dbReference type="EMBL" id="GIFC01004489">
    <property type="protein sequence ID" value="MXU86572.1"/>
    <property type="molecule type" value="Transcribed_RNA"/>
</dbReference>